<dbReference type="AlphaFoldDB" id="A0A550J573"/>
<dbReference type="InterPro" id="IPR050900">
    <property type="entry name" value="Transposase_IS3/IS150/IS904"/>
</dbReference>
<comment type="caution">
    <text evidence="3">The sequence shown here is derived from an EMBL/GenBank/DDBJ whole genome shotgun (WGS) entry which is preliminary data.</text>
</comment>
<dbReference type="SUPFAM" id="SSF48295">
    <property type="entry name" value="TrpR-like"/>
    <property type="match status" value="1"/>
</dbReference>
<dbReference type="NCBIfam" id="NF033516">
    <property type="entry name" value="transpos_IS3"/>
    <property type="match status" value="1"/>
</dbReference>
<dbReference type="InterPro" id="IPR048020">
    <property type="entry name" value="Transpos_IS3"/>
</dbReference>
<dbReference type="InterPro" id="IPR010921">
    <property type="entry name" value="Trp_repressor/repl_initiator"/>
</dbReference>
<evidence type="ECO:0000313" key="3">
    <source>
        <dbReference type="EMBL" id="TRO78388.1"/>
    </source>
</evidence>
<dbReference type="Pfam" id="PF01527">
    <property type="entry name" value="HTH_Tnp_1"/>
    <property type="match status" value="1"/>
</dbReference>
<dbReference type="Proteomes" id="UP000317155">
    <property type="component" value="Unassembled WGS sequence"/>
</dbReference>
<dbReference type="Pfam" id="PF13276">
    <property type="entry name" value="HTH_21"/>
    <property type="match status" value="1"/>
</dbReference>
<dbReference type="EMBL" id="VJVV01000018">
    <property type="protein sequence ID" value="TRO78388.1"/>
    <property type="molecule type" value="Genomic_DNA"/>
</dbReference>
<evidence type="ECO:0000256" key="1">
    <source>
        <dbReference type="SAM" id="MobiDB-lite"/>
    </source>
</evidence>
<dbReference type="InterPro" id="IPR036397">
    <property type="entry name" value="RNaseH_sf"/>
</dbReference>
<keyword evidence="4" id="KW-1185">Reference proteome</keyword>
<dbReference type="InterPro" id="IPR001584">
    <property type="entry name" value="Integrase_cat-core"/>
</dbReference>
<dbReference type="InterPro" id="IPR012337">
    <property type="entry name" value="RNaseH-like_sf"/>
</dbReference>
<gene>
    <name evidence="3" type="ORF">FL622_16230</name>
</gene>
<dbReference type="InterPro" id="IPR002514">
    <property type="entry name" value="Transposase_8"/>
</dbReference>
<dbReference type="Gene3D" id="3.30.420.10">
    <property type="entry name" value="Ribonuclease H-like superfamily/Ribonuclease H"/>
    <property type="match status" value="1"/>
</dbReference>
<accession>A0A550J573</accession>
<dbReference type="GO" id="GO:0043565">
    <property type="term" value="F:sequence-specific DNA binding"/>
    <property type="evidence" value="ECO:0007669"/>
    <property type="project" value="InterPro"/>
</dbReference>
<dbReference type="PANTHER" id="PTHR46889">
    <property type="entry name" value="TRANSPOSASE INSF FOR INSERTION SEQUENCE IS3B-RELATED"/>
    <property type="match status" value="1"/>
</dbReference>
<feature type="region of interest" description="Disordered" evidence="1">
    <location>
        <begin position="355"/>
        <end position="386"/>
    </location>
</feature>
<evidence type="ECO:0000313" key="4">
    <source>
        <dbReference type="Proteomes" id="UP000317155"/>
    </source>
</evidence>
<protein>
    <submittedName>
        <fullName evidence="3">IS3 family transposase</fullName>
    </submittedName>
</protein>
<dbReference type="GO" id="GO:0006313">
    <property type="term" value="P:DNA transposition"/>
    <property type="evidence" value="ECO:0007669"/>
    <property type="project" value="InterPro"/>
</dbReference>
<dbReference type="InterPro" id="IPR025948">
    <property type="entry name" value="HTH-like_dom"/>
</dbReference>
<organism evidence="3 4">
    <name type="scientific">Trichloromonas acetexigens</name>
    <dbReference type="NCBI Taxonomy" id="38815"/>
    <lineage>
        <taxon>Bacteria</taxon>
        <taxon>Pseudomonadati</taxon>
        <taxon>Thermodesulfobacteriota</taxon>
        <taxon>Desulfuromonadia</taxon>
        <taxon>Desulfuromonadales</taxon>
        <taxon>Trichloromonadaceae</taxon>
        <taxon>Trichloromonas</taxon>
    </lineage>
</organism>
<dbReference type="SUPFAM" id="SSF53098">
    <property type="entry name" value="Ribonuclease H-like"/>
    <property type="match status" value="1"/>
</dbReference>
<evidence type="ECO:0000259" key="2">
    <source>
        <dbReference type="PROSITE" id="PS50994"/>
    </source>
</evidence>
<dbReference type="PROSITE" id="PS50994">
    <property type="entry name" value="INTEGRASE"/>
    <property type="match status" value="1"/>
</dbReference>
<dbReference type="PANTHER" id="PTHR46889:SF4">
    <property type="entry name" value="TRANSPOSASE INSO FOR INSERTION SEQUENCE ELEMENT IS911B-RELATED"/>
    <property type="match status" value="1"/>
</dbReference>
<dbReference type="GO" id="GO:0004803">
    <property type="term" value="F:transposase activity"/>
    <property type="evidence" value="ECO:0007669"/>
    <property type="project" value="InterPro"/>
</dbReference>
<dbReference type="RefSeq" id="WP_092055094.1">
    <property type="nucleotide sequence ID" value="NZ_FOJJ01000010.1"/>
</dbReference>
<sequence length="386" mass="44604">MSKTKRTRYSAEFKAKVALEAIKGEQTISELGSRYGLHPNMITNWKRQAIDNMAEAFSSKAERARTADDAQIKDLHAKIGQLTVERDFLAKGLRSLSHSRRKNLVEPDHPRLSIVRQCELLTVNRSSYYYRPSGETALNLELMRLIDKQHLETPYYGARQMARHLRRQGYGVSRKRIGRLMRLMGLCAIYQKPNTSKPNLQHKIYPYLLRGLTIEKPNQVWCADITYIPMRRGFLYLVAIMDWASRKVLSWRLSNTMDSDFCVDALEDALARYGKPEIFNTDQGSQFTSDAFTDALKGAEIRISMDGKGRWMDNVMIERLWRSLKYESIYLHAYEGGSEVRQGLRHWIDQYNTSRPHSSLDDRTPDEAYWQKPRPGYAGPALQLAA</sequence>
<name>A0A550J573_9BACT</name>
<proteinExistence type="predicted"/>
<dbReference type="GO" id="GO:0015074">
    <property type="term" value="P:DNA integration"/>
    <property type="evidence" value="ECO:0007669"/>
    <property type="project" value="InterPro"/>
</dbReference>
<dbReference type="OrthoDB" id="5571971at2"/>
<dbReference type="Gene3D" id="1.10.10.10">
    <property type="entry name" value="Winged helix-like DNA-binding domain superfamily/Winged helix DNA-binding domain"/>
    <property type="match status" value="1"/>
</dbReference>
<reference evidence="3 4" key="1">
    <citation type="submission" date="2019-07" db="EMBL/GenBank/DDBJ databases">
        <title>Insights of Desulfuromonas acetexigens electromicrobiology.</title>
        <authorList>
            <person name="Katuri K."/>
            <person name="Sapireddy V."/>
            <person name="Shaw D.R."/>
            <person name="Saikaly P."/>
        </authorList>
    </citation>
    <scope>NUCLEOTIDE SEQUENCE [LARGE SCALE GENOMIC DNA]</scope>
    <source>
        <strain evidence="3 4">2873</strain>
    </source>
</reference>
<dbReference type="InterPro" id="IPR036388">
    <property type="entry name" value="WH-like_DNA-bd_sf"/>
</dbReference>
<dbReference type="Pfam" id="PF00665">
    <property type="entry name" value="rve"/>
    <property type="match status" value="1"/>
</dbReference>
<feature type="domain" description="Integrase catalytic" evidence="2">
    <location>
        <begin position="213"/>
        <end position="373"/>
    </location>
</feature>